<dbReference type="InterPro" id="IPR027417">
    <property type="entry name" value="P-loop_NTPase"/>
</dbReference>
<name>A0A0L0N633_TOLOC</name>
<dbReference type="InterPro" id="IPR056884">
    <property type="entry name" value="NPHP3-like_N"/>
</dbReference>
<dbReference type="Pfam" id="PF24883">
    <property type="entry name" value="NPHP3_N"/>
    <property type="match status" value="1"/>
</dbReference>
<feature type="domain" description="GPI inositol-deacylase winged helix" evidence="5">
    <location>
        <begin position="582"/>
        <end position="674"/>
    </location>
</feature>
<dbReference type="EMBL" id="LFRF01000018">
    <property type="protein sequence ID" value="KND89507.1"/>
    <property type="molecule type" value="Genomic_DNA"/>
</dbReference>
<dbReference type="PANTHER" id="PTHR24198">
    <property type="entry name" value="ANKYRIN REPEAT AND PROTEIN KINASE DOMAIN-CONTAINING PROTEIN"/>
    <property type="match status" value="1"/>
</dbReference>
<sequence length="1199" mass="131804">MPIILTCKADSVTAAPDAKNARIDVQPDEDSSHIKRADSKRKQESKTAESRPADTAAARLDRMTTASDNNILLGRKGIMGSTTRLSSPKLYTVGWITALDKELAAARAMLDERHQKPHSFTKHPKDTNTYTWGRIGDHNIAIASLAAGRYGTAVHRMEGSRIPHILEQMTLQYPKMRESGPDGDAGFIHQGVHNDRLFEASSVHMDAATVGSPAIDQDRTCAHCDRAKEVERKDRSSEPTIHYGIIASVGHQLAEMVFTNEGIRNIVQNLATSYHLQKLEQWFSPPDPSMNYGNATKQHHIGSGQWFLRSTEYSTWKTEPNSFLWLHGIPGCGKTILTSAVITDLEKDEGVQDPLYFYFDFTDTSKQSLEKALHSLIIQLCRKNNNVQRHLDLLYDSCQQGRQQPSFDSLCKTFQNMVQQAGSVFIVLDALDECQTRKAYPTGGLLPWIQSLVDSQQTNVHLFVTSRSEQDIKSAIETWARNQDIIHIKSDLVADDISAYIHARVRQNEGLKRWQSRPEVQDEIEAVLEEKANGMFRWATCQLNVLENCLDYPTLRKELTSLPRTLDETYARILANIPLQHEHNARRLLQFLTFSERPLSIAEAVDAIAVDTESRPRFDLKNRMPAPEEISRYCSSLVVVSRDERGSGTITELQLAHFSVKEYLMSDRLPSGFAKYLEETTARACIAEVCLAYLLELDKGLPTVEVKQSYWLAEYSARYWTDHAALTESSSENVRVLTTALFSCERVRANCYRLYDPDWSCKDKSDEDNIASALYYASLGGFICSVKTLLDHGAEVNLQGGTHGDALNAASMKGHEKIVQLLLDHGADVNLDTALLAASRQGHEKTVQALLDHGTDVNVDVWRVSYCNALQAASSGGHEKIVQALLDRGADVNIQGGDYGNALQAASSGGHEKIVQVLLDRGAAVNVQGGYYGNALQAASSGGYEKVVRVLLDRGAGVNVQVGYYNNALQAASSGGHEKIVQVLLDRGADVNIQGGYYGNALQAASSGGHEKTVQILLDHGADANFRGGYYYNAISAFFSRAQEKIVQVLLDHGDVVYILSGDSNVPYAISSGGYEKIVQALLDHGTGVNVQFKDYGNALYAASSGGHEKIVQVLLDHGADVNIQGGYYGNALYAALSGGHEKTVQVLLDHGADVNVQGGRHGNALYAALSAGHEKIVQVLLNHGADINALRGRHGTTL</sequence>
<feature type="repeat" description="ANK" evidence="3">
    <location>
        <begin position="802"/>
        <end position="834"/>
    </location>
</feature>
<evidence type="ECO:0000259" key="5">
    <source>
        <dbReference type="Pfam" id="PF22939"/>
    </source>
</evidence>
<dbReference type="Gene3D" id="3.40.50.1580">
    <property type="entry name" value="Nucleoside phosphorylase domain"/>
    <property type="match status" value="1"/>
</dbReference>
<dbReference type="Gene3D" id="1.25.40.20">
    <property type="entry name" value="Ankyrin repeat-containing domain"/>
    <property type="match status" value="2"/>
</dbReference>
<feature type="repeat" description="ANK" evidence="3">
    <location>
        <begin position="997"/>
        <end position="1029"/>
    </location>
</feature>
<evidence type="ECO:0000313" key="8">
    <source>
        <dbReference type="Proteomes" id="UP000036947"/>
    </source>
</evidence>
<evidence type="ECO:0000256" key="3">
    <source>
        <dbReference type="PROSITE-ProRule" id="PRU00023"/>
    </source>
</evidence>
<dbReference type="SUPFAM" id="SSF52540">
    <property type="entry name" value="P-loop containing nucleoside triphosphate hydrolases"/>
    <property type="match status" value="1"/>
</dbReference>
<dbReference type="SUPFAM" id="SSF48403">
    <property type="entry name" value="Ankyrin repeat"/>
    <property type="match status" value="2"/>
</dbReference>
<dbReference type="InterPro" id="IPR054471">
    <property type="entry name" value="GPIID_WHD"/>
</dbReference>
<dbReference type="Proteomes" id="UP000036947">
    <property type="component" value="Unassembled WGS sequence"/>
</dbReference>
<keyword evidence="8" id="KW-1185">Reference proteome</keyword>
<dbReference type="InterPro" id="IPR002110">
    <property type="entry name" value="Ankyrin_rpt"/>
</dbReference>
<dbReference type="PANTHER" id="PTHR24198:SF165">
    <property type="entry name" value="ANKYRIN REPEAT-CONTAINING PROTEIN-RELATED"/>
    <property type="match status" value="1"/>
</dbReference>
<feature type="repeat" description="ANK" evidence="3">
    <location>
        <begin position="1095"/>
        <end position="1127"/>
    </location>
</feature>
<feature type="domain" description="Nephrocystin 3-like N-terminal" evidence="6">
    <location>
        <begin position="302"/>
        <end position="467"/>
    </location>
</feature>
<reference evidence="7 8" key="1">
    <citation type="journal article" date="2015" name="BMC Genomics">
        <title>The genome of the truffle-parasite Tolypocladium ophioglossoides and the evolution of antifungal peptaibiotics.</title>
        <authorList>
            <person name="Quandt C.A."/>
            <person name="Bushley K.E."/>
            <person name="Spatafora J.W."/>
        </authorList>
    </citation>
    <scope>NUCLEOTIDE SEQUENCE [LARGE SCALE GENOMIC DNA]</scope>
    <source>
        <strain evidence="7 8">CBS 100239</strain>
    </source>
</reference>
<dbReference type="Pfam" id="PF12796">
    <property type="entry name" value="Ank_2"/>
    <property type="match status" value="4"/>
</dbReference>
<evidence type="ECO:0000313" key="7">
    <source>
        <dbReference type="EMBL" id="KND89507.1"/>
    </source>
</evidence>
<dbReference type="SMART" id="SM00248">
    <property type="entry name" value="ANK"/>
    <property type="match status" value="13"/>
</dbReference>
<dbReference type="PROSITE" id="PS50088">
    <property type="entry name" value="ANK_REPEAT"/>
    <property type="match status" value="10"/>
</dbReference>
<organism evidence="7 8">
    <name type="scientific">Tolypocladium ophioglossoides (strain CBS 100239)</name>
    <name type="common">Snaketongue truffleclub</name>
    <name type="synonym">Elaphocordyceps ophioglossoides</name>
    <dbReference type="NCBI Taxonomy" id="1163406"/>
    <lineage>
        <taxon>Eukaryota</taxon>
        <taxon>Fungi</taxon>
        <taxon>Dikarya</taxon>
        <taxon>Ascomycota</taxon>
        <taxon>Pezizomycotina</taxon>
        <taxon>Sordariomycetes</taxon>
        <taxon>Hypocreomycetidae</taxon>
        <taxon>Hypocreales</taxon>
        <taxon>Ophiocordycipitaceae</taxon>
        <taxon>Tolypocladium</taxon>
    </lineage>
</organism>
<dbReference type="AlphaFoldDB" id="A0A0L0N633"/>
<dbReference type="GO" id="GO:0003824">
    <property type="term" value="F:catalytic activity"/>
    <property type="evidence" value="ECO:0007669"/>
    <property type="project" value="InterPro"/>
</dbReference>
<feature type="repeat" description="ANK" evidence="3">
    <location>
        <begin position="1161"/>
        <end position="1193"/>
    </location>
</feature>
<dbReference type="GO" id="GO:0005737">
    <property type="term" value="C:cytoplasm"/>
    <property type="evidence" value="ECO:0007669"/>
    <property type="project" value="TreeGrafter"/>
</dbReference>
<proteinExistence type="predicted"/>
<dbReference type="InterPro" id="IPR035994">
    <property type="entry name" value="Nucleoside_phosphorylase_sf"/>
</dbReference>
<feature type="repeat" description="ANK" evidence="3">
    <location>
        <begin position="830"/>
        <end position="859"/>
    </location>
</feature>
<comment type="caution">
    <text evidence="7">The sequence shown here is derived from an EMBL/GenBank/DDBJ whole genome shotgun (WGS) entry which is preliminary data.</text>
</comment>
<dbReference type="STRING" id="1163406.A0A0L0N633"/>
<feature type="repeat" description="ANK" evidence="3">
    <location>
        <begin position="865"/>
        <end position="897"/>
    </location>
</feature>
<dbReference type="GO" id="GO:0009116">
    <property type="term" value="P:nucleoside metabolic process"/>
    <property type="evidence" value="ECO:0007669"/>
    <property type="project" value="InterPro"/>
</dbReference>
<feature type="compositionally biased region" description="Basic and acidic residues" evidence="4">
    <location>
        <begin position="30"/>
        <end position="52"/>
    </location>
</feature>
<dbReference type="Gene3D" id="3.40.50.300">
    <property type="entry name" value="P-loop containing nucleotide triphosphate hydrolases"/>
    <property type="match status" value="1"/>
</dbReference>
<keyword evidence="1" id="KW-0677">Repeat</keyword>
<evidence type="ECO:0000256" key="1">
    <source>
        <dbReference type="ARBA" id="ARBA00022737"/>
    </source>
</evidence>
<gene>
    <name evidence="7" type="ORF">TOPH_05782</name>
</gene>
<feature type="repeat" description="ANK" evidence="3">
    <location>
        <begin position="898"/>
        <end position="930"/>
    </location>
</feature>
<evidence type="ECO:0000259" key="6">
    <source>
        <dbReference type="Pfam" id="PF24883"/>
    </source>
</evidence>
<protein>
    <submittedName>
        <fullName evidence="7">Ankyrin repeat domain-containing protein 50</fullName>
    </submittedName>
</protein>
<keyword evidence="2 3" id="KW-0040">ANK repeat</keyword>
<dbReference type="OrthoDB" id="194358at2759"/>
<dbReference type="Pfam" id="PF22939">
    <property type="entry name" value="WHD_GPIID"/>
    <property type="match status" value="1"/>
</dbReference>
<feature type="repeat" description="ANK" evidence="3">
    <location>
        <begin position="1061"/>
        <end position="1094"/>
    </location>
</feature>
<accession>A0A0L0N633</accession>
<feature type="repeat" description="ANK" evidence="3">
    <location>
        <begin position="964"/>
        <end position="996"/>
    </location>
</feature>
<feature type="region of interest" description="Disordered" evidence="4">
    <location>
        <begin position="18"/>
        <end position="58"/>
    </location>
</feature>
<dbReference type="PROSITE" id="PS50297">
    <property type="entry name" value="ANK_REP_REGION"/>
    <property type="match status" value="8"/>
</dbReference>
<dbReference type="InterPro" id="IPR036770">
    <property type="entry name" value="Ankyrin_rpt-contain_sf"/>
</dbReference>
<evidence type="ECO:0000256" key="2">
    <source>
        <dbReference type="ARBA" id="ARBA00023043"/>
    </source>
</evidence>
<feature type="repeat" description="ANK" evidence="3">
    <location>
        <begin position="1128"/>
        <end position="1160"/>
    </location>
</feature>
<evidence type="ECO:0000256" key="4">
    <source>
        <dbReference type="SAM" id="MobiDB-lite"/>
    </source>
</evidence>